<evidence type="ECO:0000259" key="2">
    <source>
        <dbReference type="Pfam" id="PF02481"/>
    </source>
</evidence>
<organism evidence="3 4">
    <name type="scientific">Candidatus Colwellbacteria bacterium CG10_big_fil_rev_8_21_14_0_10_42_22</name>
    <dbReference type="NCBI Taxonomy" id="1974540"/>
    <lineage>
        <taxon>Bacteria</taxon>
        <taxon>Candidatus Colwelliibacteriota</taxon>
    </lineage>
</organism>
<dbReference type="Gene3D" id="3.40.50.450">
    <property type="match status" value="1"/>
</dbReference>
<dbReference type="InterPro" id="IPR057666">
    <property type="entry name" value="DrpA_SLOG"/>
</dbReference>
<dbReference type="SUPFAM" id="SSF102405">
    <property type="entry name" value="MCP/YpsA-like"/>
    <property type="match status" value="1"/>
</dbReference>
<feature type="domain" description="Smf/DprA SLOG" evidence="2">
    <location>
        <begin position="6"/>
        <end position="214"/>
    </location>
</feature>
<dbReference type="Proteomes" id="UP000231466">
    <property type="component" value="Unassembled WGS sequence"/>
</dbReference>
<gene>
    <name evidence="3" type="primary">dprA</name>
    <name evidence="3" type="ORF">COT89_01205</name>
</gene>
<dbReference type="AlphaFoldDB" id="A0A2H0VFZ9"/>
<comment type="similarity">
    <text evidence="1">Belongs to the DprA/Smf family.</text>
</comment>
<evidence type="ECO:0000313" key="4">
    <source>
        <dbReference type="Proteomes" id="UP000231466"/>
    </source>
</evidence>
<dbReference type="EMBL" id="PFAH01000005">
    <property type="protein sequence ID" value="PIR98044.1"/>
    <property type="molecule type" value="Genomic_DNA"/>
</dbReference>
<evidence type="ECO:0000256" key="1">
    <source>
        <dbReference type="ARBA" id="ARBA00006525"/>
    </source>
</evidence>
<dbReference type="PANTHER" id="PTHR43022:SF1">
    <property type="entry name" value="PROTEIN SMF"/>
    <property type="match status" value="1"/>
</dbReference>
<dbReference type="GO" id="GO:0009294">
    <property type="term" value="P:DNA-mediated transformation"/>
    <property type="evidence" value="ECO:0007669"/>
    <property type="project" value="InterPro"/>
</dbReference>
<comment type="caution">
    <text evidence="3">The sequence shown here is derived from an EMBL/GenBank/DDBJ whole genome shotgun (WGS) entry which is preliminary data.</text>
</comment>
<dbReference type="InterPro" id="IPR003488">
    <property type="entry name" value="DprA"/>
</dbReference>
<dbReference type="Pfam" id="PF02481">
    <property type="entry name" value="DNA_processg_A"/>
    <property type="match status" value="1"/>
</dbReference>
<dbReference type="NCBIfam" id="TIGR00732">
    <property type="entry name" value="dprA"/>
    <property type="match status" value="1"/>
</dbReference>
<reference evidence="4" key="1">
    <citation type="submission" date="2017-09" db="EMBL/GenBank/DDBJ databases">
        <title>Depth-based differentiation of microbial function through sediment-hosted aquifers and enrichment of novel symbionts in the deep terrestrial subsurface.</title>
        <authorList>
            <person name="Probst A.J."/>
            <person name="Ladd B."/>
            <person name="Jarett J.K."/>
            <person name="Geller-Mcgrath D.E."/>
            <person name="Sieber C.M.K."/>
            <person name="Emerson J.B."/>
            <person name="Anantharaman K."/>
            <person name="Thomas B.C."/>
            <person name="Malmstrom R."/>
            <person name="Stieglmeier M."/>
            <person name="Klingl A."/>
            <person name="Woyke T."/>
            <person name="Ryan C.M."/>
            <person name="Banfield J.F."/>
        </authorList>
    </citation>
    <scope>NUCLEOTIDE SEQUENCE [LARGE SCALE GENOMIC DNA]</scope>
</reference>
<evidence type="ECO:0000313" key="3">
    <source>
        <dbReference type="EMBL" id="PIR98044.1"/>
    </source>
</evidence>
<sequence>MLHRSIKIEEPEYPTILREIQDPPETLFIRGELASLRNKCLSIVGTRKASREGMHTAEEFAFSLARLEVTIISGLAAGIDAVSHKGALRAGGNTVAVLGTGIDKIYPAQNQNLAQEIIKSKGAILSEYPPGEPSYKGNFLRRNRIISGLSSATLVVEAPARSGSLATARFAAEQGREVFVVPGPHKNFNFAGSHALIRDGAILTTSPVELAQDMNWLDVGSKEGTEPQTLYELNPEETIVFETIHREGASLKVDKIIELTKLEPRTVNVCLASLIIKELVLEEGTGYKLK</sequence>
<accession>A0A2H0VFZ9</accession>
<protein>
    <submittedName>
        <fullName evidence="3">DNA-protecting protein DprA</fullName>
    </submittedName>
</protein>
<proteinExistence type="inferred from homology"/>
<name>A0A2H0VFZ9_9BACT</name>
<dbReference type="PANTHER" id="PTHR43022">
    <property type="entry name" value="PROTEIN SMF"/>
    <property type="match status" value="1"/>
</dbReference>